<gene>
    <name evidence="9" type="primary">KAFR0A05760</name>
    <name evidence="9" type="ORF">KAFR_0A05760</name>
</gene>
<dbReference type="InterPro" id="IPR036390">
    <property type="entry name" value="WH_DNA-bd_sf"/>
</dbReference>
<dbReference type="SMART" id="SM00547">
    <property type="entry name" value="ZnF_RBZ"/>
    <property type="match status" value="2"/>
</dbReference>
<evidence type="ECO:0000256" key="2">
    <source>
        <dbReference type="ARBA" id="ARBA00022448"/>
    </source>
</evidence>
<dbReference type="KEGG" id="kaf:KAFR_0A05760"/>
<proteinExistence type="inferred from homology"/>
<dbReference type="GO" id="GO:0016236">
    <property type="term" value="P:macroautophagy"/>
    <property type="evidence" value="ECO:0007669"/>
    <property type="project" value="EnsemblFungi"/>
</dbReference>
<dbReference type="RefSeq" id="XP_003955146.1">
    <property type="nucleotide sequence ID" value="XM_003955097.1"/>
</dbReference>
<evidence type="ECO:0000313" key="9">
    <source>
        <dbReference type="EMBL" id="CCF56011.1"/>
    </source>
</evidence>
<dbReference type="GO" id="GO:0008270">
    <property type="term" value="F:zinc ion binding"/>
    <property type="evidence" value="ECO:0007669"/>
    <property type="project" value="UniProtKB-KW"/>
</dbReference>
<dbReference type="SUPFAM" id="SSF90209">
    <property type="entry name" value="Ran binding protein zinc finger-like"/>
    <property type="match status" value="1"/>
</dbReference>
<dbReference type="FunCoup" id="H2ANR1">
    <property type="interactions" value="103"/>
</dbReference>
<dbReference type="GO" id="GO:0000814">
    <property type="term" value="C:ESCRT II complex"/>
    <property type="evidence" value="ECO:0007669"/>
    <property type="project" value="UniProtKB-UniRule"/>
</dbReference>
<dbReference type="GO" id="GO:0032258">
    <property type="term" value="P:cytoplasm to vacuole targeting by the Cvt pathway"/>
    <property type="evidence" value="ECO:0007669"/>
    <property type="project" value="EnsemblFungi"/>
</dbReference>
<evidence type="ECO:0000259" key="8">
    <source>
        <dbReference type="PROSITE" id="PS51495"/>
    </source>
</evidence>
<dbReference type="InterPro" id="IPR040608">
    <property type="entry name" value="Snf8/Vps36"/>
</dbReference>
<name>H2ANR1_KAZAF</name>
<sequence length="496" mass="56959">MEYCRYIETSRSGQPTLRENENDILIDYSVGLYSGKLKQLDKQDGRVFLTSQRLIYVDNKLPVSNSIFLELDNIESIDYNGSFLKKSPKIIIFLKKRNSEKDKKTRNVNSLWKCPICQSDNILNGIKLSMENAKEQGLVCNICGVPLDFSLIKDSLTYSKPSRNSSHEDSICPACTFMNHPDLTNCEICGTRLKKQAGVIVSDSKKPLFIQLSFRRSDGTLFYQALTNLLKEIKHKDVFNKNATTINGVLINEREKEKLAKNSNFAISENKMDLVGISGLEKSRENQLLNNDILFNNALTDMNNLMSLVDKIQRLYRNKDYEIKVKPSLIIDREKFFDKDYFMDEIAREIYEFAILEFQNDGNVMITLVDLYAMYNKTMRIGTGLISPQEMKEACERFTKLGLEELKLMKINNRVLCLSSVNSFEVIKSKIIKFVEDCPGSDVLKINQHLNPESQANSNWTMGVIAEILQDCMDSEKLVIDEQLSGIHYYKNNSWL</sequence>
<keyword evidence="7" id="KW-0967">Endosome</keyword>
<dbReference type="InterPro" id="IPR011993">
    <property type="entry name" value="PH-like_dom_sf"/>
</dbReference>
<comment type="function">
    <text evidence="7">Component of the ESCRT-II complex (endosomal sorting complex required for transport II), which is required for multivesicular body (MVB) formation and sorting of endosomal cargo proteins into MVBs.</text>
</comment>
<dbReference type="HOGENOM" id="CLU_015433_2_1_1"/>
<dbReference type="Pfam" id="PF11605">
    <property type="entry name" value="Vps36_ESCRT-II"/>
    <property type="match status" value="1"/>
</dbReference>
<keyword evidence="6 7" id="KW-0653">Protein transport</keyword>
<keyword evidence="3" id="KW-0479">Metal-binding</keyword>
<keyword evidence="2 7" id="KW-0813">Transport</keyword>
<evidence type="ECO:0000256" key="5">
    <source>
        <dbReference type="ARBA" id="ARBA00022833"/>
    </source>
</evidence>
<dbReference type="Gene3D" id="2.30.30.380">
    <property type="entry name" value="Zn-finger domain of Sec23/24"/>
    <property type="match status" value="1"/>
</dbReference>
<dbReference type="InterPro" id="IPR036388">
    <property type="entry name" value="WH-like_DNA-bd_sf"/>
</dbReference>
<comment type="subunit">
    <text evidence="7">Component of the endosomal sorting complex required for transport II (ESCRT-II).</text>
</comment>
<dbReference type="eggNOG" id="KOG2760">
    <property type="taxonomic scope" value="Eukaryota"/>
</dbReference>
<dbReference type="Pfam" id="PF04157">
    <property type="entry name" value="EAP30"/>
    <property type="match status" value="1"/>
</dbReference>
<dbReference type="InterPro" id="IPR036443">
    <property type="entry name" value="Znf_RanBP2_sf"/>
</dbReference>
<dbReference type="Gene3D" id="2.30.29.30">
    <property type="entry name" value="Pleckstrin-homology domain (PH domain)/Phosphotyrosine-binding domain (PTB)"/>
    <property type="match status" value="1"/>
</dbReference>
<dbReference type="EMBL" id="HE650821">
    <property type="protein sequence ID" value="CCF56011.1"/>
    <property type="molecule type" value="Genomic_DNA"/>
</dbReference>
<dbReference type="GO" id="GO:1904669">
    <property type="term" value="P:ATP export"/>
    <property type="evidence" value="ECO:0007669"/>
    <property type="project" value="EnsemblFungi"/>
</dbReference>
<dbReference type="InterPro" id="IPR037855">
    <property type="entry name" value="Vps36"/>
</dbReference>
<comment type="subcellular location">
    <subcellularLocation>
        <location evidence="7">Cytoplasm</location>
    </subcellularLocation>
    <subcellularLocation>
        <location evidence="7">Endosome</location>
    </subcellularLocation>
</comment>
<dbReference type="InterPro" id="IPR021648">
    <property type="entry name" value="GLUE_dom"/>
</dbReference>
<comment type="similarity">
    <text evidence="1 7">Belongs to the VPS36 family.</text>
</comment>
<evidence type="ECO:0000313" key="10">
    <source>
        <dbReference type="Proteomes" id="UP000005220"/>
    </source>
</evidence>
<feature type="domain" description="GLUE N-terminal" evidence="8">
    <location>
        <begin position="7"/>
        <end position="242"/>
    </location>
</feature>
<dbReference type="Pfam" id="PF16988">
    <property type="entry name" value="Vps36-NZF-N"/>
    <property type="match status" value="1"/>
</dbReference>
<protein>
    <recommendedName>
        <fullName evidence="7">Vacuolar protein-sorting-associated protein 36</fullName>
    </recommendedName>
    <alternativeName>
        <fullName evidence="7">ESCRT-II complex subunit VPS36</fullName>
    </alternativeName>
</protein>
<dbReference type="PROSITE" id="PS51495">
    <property type="entry name" value="GLUE"/>
    <property type="match status" value="1"/>
</dbReference>
<dbReference type="GO" id="GO:0043328">
    <property type="term" value="P:protein transport to vacuole involved in ubiquitin-dependent protein catabolic process via the multivesicular body sorting pathway"/>
    <property type="evidence" value="ECO:0007669"/>
    <property type="project" value="UniProtKB-UniRule"/>
</dbReference>
<keyword evidence="5" id="KW-0862">Zinc</keyword>
<dbReference type="GO" id="GO:0000122">
    <property type="term" value="P:negative regulation of transcription by RNA polymerase II"/>
    <property type="evidence" value="ECO:0007669"/>
    <property type="project" value="EnsemblFungi"/>
</dbReference>
<dbReference type="OrthoDB" id="271448at2759"/>
<evidence type="ECO:0000256" key="1">
    <source>
        <dbReference type="ARBA" id="ARBA00009697"/>
    </source>
</evidence>
<dbReference type="STRING" id="1071382.H2ANR1"/>
<dbReference type="GO" id="GO:0043130">
    <property type="term" value="F:ubiquitin binding"/>
    <property type="evidence" value="ECO:0007669"/>
    <property type="project" value="UniProtKB-UniRule"/>
</dbReference>
<dbReference type="InterPro" id="IPR001876">
    <property type="entry name" value="Znf_RanBP2"/>
</dbReference>
<evidence type="ECO:0000256" key="7">
    <source>
        <dbReference type="RuleBase" id="RU367095"/>
    </source>
</evidence>
<dbReference type="Proteomes" id="UP000005220">
    <property type="component" value="Chromosome 1"/>
</dbReference>
<dbReference type="SUPFAM" id="SSF46785">
    <property type="entry name" value="Winged helix' DNA-binding domain"/>
    <property type="match status" value="2"/>
</dbReference>
<dbReference type="GeneID" id="13887065"/>
<dbReference type="InterPro" id="IPR031558">
    <property type="entry name" value="Vps36-NZF-N"/>
</dbReference>
<dbReference type="GO" id="GO:0031902">
    <property type="term" value="C:late endosome membrane"/>
    <property type="evidence" value="ECO:0007669"/>
    <property type="project" value="UniProtKB-UniRule"/>
</dbReference>
<dbReference type="PANTHER" id="PTHR13128:SF12">
    <property type="entry name" value="VACUOLAR PROTEIN-SORTING-ASSOCIATED PROTEIN 36"/>
    <property type="match status" value="1"/>
</dbReference>
<dbReference type="InParanoid" id="H2ANR1"/>
<dbReference type="Gene3D" id="1.10.10.10">
    <property type="entry name" value="Winged helix-like DNA-binding domain superfamily/Winged helix DNA-binding domain"/>
    <property type="match status" value="2"/>
</dbReference>
<dbReference type="CDD" id="cd13227">
    <property type="entry name" value="PH-GRAM-like_Vps36"/>
    <property type="match status" value="1"/>
</dbReference>
<reference evidence="9 10" key="1">
    <citation type="journal article" date="2011" name="Proc. Natl. Acad. Sci. U.S.A.">
        <title>Evolutionary erosion of yeast sex chromosomes by mating-type switching accidents.</title>
        <authorList>
            <person name="Gordon J.L."/>
            <person name="Armisen D."/>
            <person name="Proux-Wera E."/>
            <person name="Oheigeartaigh S.S."/>
            <person name="Byrne K.P."/>
            <person name="Wolfe K.H."/>
        </authorList>
    </citation>
    <scope>NUCLEOTIDE SEQUENCE [LARGE SCALE GENOMIC DNA]</scope>
    <source>
        <strain evidence="10">ATCC 22294 / BCRC 22015 / CBS 2517 / CECT 1963 / NBRC 1671 / NRRL Y-8276</strain>
    </source>
</reference>
<dbReference type="PANTHER" id="PTHR13128">
    <property type="entry name" value="VACUOLAR PROTEIN-SORTING-ASSOCIATED PROTEIN 36"/>
    <property type="match status" value="1"/>
</dbReference>
<dbReference type="SUPFAM" id="SSF50729">
    <property type="entry name" value="PH domain-like"/>
    <property type="match status" value="1"/>
</dbReference>
<dbReference type="GO" id="GO:0045053">
    <property type="term" value="P:protein retention in Golgi apparatus"/>
    <property type="evidence" value="ECO:0007669"/>
    <property type="project" value="EnsemblFungi"/>
</dbReference>
<evidence type="ECO:0000256" key="6">
    <source>
        <dbReference type="ARBA" id="ARBA00022927"/>
    </source>
</evidence>
<evidence type="ECO:0000256" key="4">
    <source>
        <dbReference type="ARBA" id="ARBA00022771"/>
    </source>
</evidence>
<dbReference type="AlphaFoldDB" id="H2ANR1"/>
<keyword evidence="4" id="KW-0863">Zinc-finger</keyword>
<keyword evidence="7" id="KW-0963">Cytoplasm</keyword>
<evidence type="ECO:0000256" key="3">
    <source>
        <dbReference type="ARBA" id="ARBA00022723"/>
    </source>
</evidence>
<organism evidence="9 10">
    <name type="scientific">Kazachstania africana (strain ATCC 22294 / BCRC 22015 / CBS 2517 / CECT 1963 / NBRC 1671 / NRRL Y-8276)</name>
    <name type="common">Yeast</name>
    <name type="synonym">Kluyveromyces africanus</name>
    <dbReference type="NCBI Taxonomy" id="1071382"/>
    <lineage>
        <taxon>Eukaryota</taxon>
        <taxon>Fungi</taxon>
        <taxon>Dikarya</taxon>
        <taxon>Ascomycota</taxon>
        <taxon>Saccharomycotina</taxon>
        <taxon>Saccharomycetes</taxon>
        <taxon>Saccharomycetales</taxon>
        <taxon>Saccharomycetaceae</taxon>
        <taxon>Kazachstania</taxon>
    </lineage>
</organism>
<keyword evidence="10" id="KW-1185">Reference proteome</keyword>
<dbReference type="GO" id="GO:0032266">
    <property type="term" value="F:phosphatidylinositol-3-phosphate binding"/>
    <property type="evidence" value="ECO:0007669"/>
    <property type="project" value="UniProtKB-UniRule"/>
</dbReference>
<accession>H2ANR1</accession>